<evidence type="ECO:0000256" key="8">
    <source>
        <dbReference type="ARBA" id="ARBA00023051"/>
    </source>
</evidence>
<evidence type="ECO:0000256" key="3">
    <source>
        <dbReference type="ARBA" id="ARBA00006432"/>
    </source>
</evidence>
<dbReference type="GeneID" id="111019261"/>
<gene>
    <name evidence="15" type="primary">LOC111019261</name>
</gene>
<comment type="catalytic activity">
    <reaction evidence="11">
        <text>(E)-4-coumarate + ATP + CoA = (E)-4-coumaroyl-CoA + AMP + diphosphate</text>
        <dbReference type="Rhea" id="RHEA:19641"/>
        <dbReference type="ChEBI" id="CHEBI:12876"/>
        <dbReference type="ChEBI" id="CHEBI:30616"/>
        <dbReference type="ChEBI" id="CHEBI:33019"/>
        <dbReference type="ChEBI" id="CHEBI:57287"/>
        <dbReference type="ChEBI" id="CHEBI:85008"/>
        <dbReference type="ChEBI" id="CHEBI:456215"/>
        <dbReference type="EC" id="6.2.1.12"/>
    </reaction>
    <physiologicalReaction direction="left-to-right" evidence="11">
        <dbReference type="Rhea" id="RHEA:19642"/>
    </physiologicalReaction>
</comment>
<dbReference type="GO" id="GO:0009698">
    <property type="term" value="P:phenylpropanoid metabolic process"/>
    <property type="evidence" value="ECO:0007669"/>
    <property type="project" value="UniProtKB-KW"/>
</dbReference>
<evidence type="ECO:0000256" key="5">
    <source>
        <dbReference type="ARBA" id="ARBA00022598"/>
    </source>
</evidence>
<dbReference type="PANTHER" id="PTHR24096">
    <property type="entry name" value="LONG-CHAIN-FATTY-ACID--COA LIGASE"/>
    <property type="match status" value="1"/>
</dbReference>
<dbReference type="PANTHER" id="PTHR24096:SF406">
    <property type="entry name" value="4-COUMARATE--COA LIGASE 2"/>
    <property type="match status" value="1"/>
</dbReference>
<dbReference type="OrthoDB" id="10253869at2759"/>
<evidence type="ECO:0000256" key="11">
    <source>
        <dbReference type="ARBA" id="ARBA00034252"/>
    </source>
</evidence>
<evidence type="ECO:0000313" key="14">
    <source>
        <dbReference type="Proteomes" id="UP000504603"/>
    </source>
</evidence>
<keyword evidence="7" id="KW-0067">ATP-binding</keyword>
<evidence type="ECO:0000256" key="10">
    <source>
        <dbReference type="ARBA" id="ARBA00034223"/>
    </source>
</evidence>
<proteinExistence type="inferred from homology"/>
<comment type="pathway">
    <text evidence="2">Phytoalexin biosynthesis; 3,4',5-trihydroxystilbene biosynthesis; 3,4',5-trihydroxystilbene from trans-4-coumarate: step 1/2.</text>
</comment>
<keyword evidence="5" id="KW-0436">Ligase</keyword>
<evidence type="ECO:0000259" key="12">
    <source>
        <dbReference type="Pfam" id="PF00501"/>
    </source>
</evidence>
<evidence type="ECO:0000256" key="9">
    <source>
        <dbReference type="ARBA" id="ARBA00034219"/>
    </source>
</evidence>
<comment type="catalytic activity">
    <reaction evidence="10">
        <text>(E)-4-coumaroyl-AMP + CoA = (E)-4-coumaroyl-CoA + AMP + H(+)</text>
        <dbReference type="Rhea" id="RHEA:72423"/>
        <dbReference type="ChEBI" id="CHEBI:15378"/>
        <dbReference type="ChEBI" id="CHEBI:57287"/>
        <dbReference type="ChEBI" id="CHEBI:85008"/>
        <dbReference type="ChEBI" id="CHEBI:192348"/>
        <dbReference type="ChEBI" id="CHEBI:456215"/>
    </reaction>
    <physiologicalReaction direction="left-to-right" evidence="10">
        <dbReference type="Rhea" id="RHEA:72424"/>
    </physiologicalReaction>
</comment>
<name>A0A6J1DAT4_MOMCH</name>
<evidence type="ECO:0000256" key="2">
    <source>
        <dbReference type="ARBA" id="ARBA00004930"/>
    </source>
</evidence>
<accession>A0A6J1DAT4</accession>
<dbReference type="KEGG" id="mcha:111019261"/>
<dbReference type="Gene3D" id="3.40.50.12780">
    <property type="entry name" value="N-terminal domain of ligase-like"/>
    <property type="match status" value="1"/>
</dbReference>
<dbReference type="InterPro" id="IPR000873">
    <property type="entry name" value="AMP-dep_synth/lig_dom"/>
</dbReference>
<dbReference type="GO" id="GO:0005524">
    <property type="term" value="F:ATP binding"/>
    <property type="evidence" value="ECO:0007669"/>
    <property type="project" value="UniProtKB-KW"/>
</dbReference>
<dbReference type="Gene3D" id="3.30.300.30">
    <property type="match status" value="1"/>
</dbReference>
<dbReference type="Proteomes" id="UP000504603">
    <property type="component" value="Unplaced"/>
</dbReference>
<dbReference type="RefSeq" id="XP_022151300.1">
    <property type="nucleotide sequence ID" value="XM_022295608.1"/>
</dbReference>
<sequence>MKIVDPETGASLPANSAGEICIRGDQIMKGYLNDPESTKRTIDKEGWLHTGDIGLIDDDDELFIVDRLKELIKFKAFQVAPAELEALLITHPKLSDAAVVGMPDEQAGEVPVAFAVKANGGAVTEEEVKQFIAKQVVFYKRLKRVFFVNAIPKAPSGKILRKELRAKLASGAYN</sequence>
<protein>
    <recommendedName>
        <fullName evidence="4">4-coumarate--CoA ligase</fullName>
        <ecNumber evidence="4">6.2.1.12</ecNumber>
    </recommendedName>
</protein>
<evidence type="ECO:0000259" key="13">
    <source>
        <dbReference type="Pfam" id="PF13193"/>
    </source>
</evidence>
<dbReference type="Pfam" id="PF00501">
    <property type="entry name" value="AMP-binding"/>
    <property type="match status" value="1"/>
</dbReference>
<reference evidence="15" key="1">
    <citation type="submission" date="2025-08" db="UniProtKB">
        <authorList>
            <consortium name="RefSeq"/>
        </authorList>
    </citation>
    <scope>IDENTIFICATION</scope>
    <source>
        <strain evidence="15">OHB3-1</strain>
    </source>
</reference>
<keyword evidence="6" id="KW-0547">Nucleotide-binding</keyword>
<evidence type="ECO:0000256" key="1">
    <source>
        <dbReference type="ARBA" id="ARBA00001946"/>
    </source>
</evidence>
<dbReference type="GO" id="GO:0016207">
    <property type="term" value="F:4-coumarate-CoA ligase activity"/>
    <property type="evidence" value="ECO:0007669"/>
    <property type="project" value="UniProtKB-EC"/>
</dbReference>
<dbReference type="Pfam" id="PF13193">
    <property type="entry name" value="AMP-binding_C"/>
    <property type="match status" value="1"/>
</dbReference>
<evidence type="ECO:0000256" key="6">
    <source>
        <dbReference type="ARBA" id="ARBA00022741"/>
    </source>
</evidence>
<evidence type="ECO:0000256" key="7">
    <source>
        <dbReference type="ARBA" id="ARBA00022840"/>
    </source>
</evidence>
<dbReference type="InterPro" id="IPR045851">
    <property type="entry name" value="AMP-bd_C_sf"/>
</dbReference>
<keyword evidence="8" id="KW-0587">Phenylpropanoid metabolism</keyword>
<dbReference type="InterPro" id="IPR025110">
    <property type="entry name" value="AMP-bd_C"/>
</dbReference>
<comment type="similarity">
    <text evidence="3">Belongs to the ATP-dependent AMP-binding enzyme family.</text>
</comment>
<keyword evidence="14" id="KW-1185">Reference proteome</keyword>
<feature type="domain" description="AMP-binding enzyme C-terminal" evidence="13">
    <location>
        <begin position="83"/>
        <end position="158"/>
    </location>
</feature>
<dbReference type="SUPFAM" id="SSF56801">
    <property type="entry name" value="Acetyl-CoA synthetase-like"/>
    <property type="match status" value="1"/>
</dbReference>
<dbReference type="InterPro" id="IPR042099">
    <property type="entry name" value="ANL_N_sf"/>
</dbReference>
<dbReference type="AlphaFoldDB" id="A0A6J1DAT4"/>
<comment type="catalytic activity">
    <reaction evidence="9">
        <text>(E)-4-coumarate + ATP + H(+) = (E)-4-coumaroyl-AMP + diphosphate</text>
        <dbReference type="Rhea" id="RHEA:72419"/>
        <dbReference type="ChEBI" id="CHEBI:12876"/>
        <dbReference type="ChEBI" id="CHEBI:15378"/>
        <dbReference type="ChEBI" id="CHEBI:30616"/>
        <dbReference type="ChEBI" id="CHEBI:33019"/>
        <dbReference type="ChEBI" id="CHEBI:192348"/>
    </reaction>
    <physiologicalReaction direction="left-to-right" evidence="9">
        <dbReference type="Rhea" id="RHEA:72420"/>
    </physiologicalReaction>
</comment>
<organism evidence="14 15">
    <name type="scientific">Momordica charantia</name>
    <name type="common">Bitter gourd</name>
    <name type="synonym">Balsam pear</name>
    <dbReference type="NCBI Taxonomy" id="3673"/>
    <lineage>
        <taxon>Eukaryota</taxon>
        <taxon>Viridiplantae</taxon>
        <taxon>Streptophyta</taxon>
        <taxon>Embryophyta</taxon>
        <taxon>Tracheophyta</taxon>
        <taxon>Spermatophyta</taxon>
        <taxon>Magnoliopsida</taxon>
        <taxon>eudicotyledons</taxon>
        <taxon>Gunneridae</taxon>
        <taxon>Pentapetalae</taxon>
        <taxon>rosids</taxon>
        <taxon>fabids</taxon>
        <taxon>Cucurbitales</taxon>
        <taxon>Cucurbitaceae</taxon>
        <taxon>Momordiceae</taxon>
        <taxon>Momordica</taxon>
    </lineage>
</organism>
<dbReference type="FunFam" id="3.30.300.30:FF:000007">
    <property type="entry name" value="4-coumarate--CoA ligase 2"/>
    <property type="match status" value="1"/>
</dbReference>
<evidence type="ECO:0000256" key="4">
    <source>
        <dbReference type="ARBA" id="ARBA00012959"/>
    </source>
</evidence>
<feature type="domain" description="AMP-dependent synthetase/ligase" evidence="12">
    <location>
        <begin position="1"/>
        <end position="32"/>
    </location>
</feature>
<comment type="cofactor">
    <cofactor evidence="1">
        <name>Mg(2+)</name>
        <dbReference type="ChEBI" id="CHEBI:18420"/>
    </cofactor>
</comment>
<dbReference type="EC" id="6.2.1.12" evidence="4"/>
<evidence type="ECO:0000313" key="15">
    <source>
        <dbReference type="RefSeq" id="XP_022151300.1"/>
    </source>
</evidence>